<feature type="non-terminal residue" evidence="1">
    <location>
        <position position="246"/>
    </location>
</feature>
<protein>
    <submittedName>
        <fullName evidence="1">Uncharacterized protein</fullName>
    </submittedName>
</protein>
<comment type="caution">
    <text evidence="1">The sequence shown here is derived from an EMBL/GenBank/DDBJ whole genome shotgun (WGS) entry which is preliminary data.</text>
</comment>
<organism evidence="1 2">
    <name type="scientific">Mycteria americana</name>
    <name type="common">Wood stork</name>
    <dbReference type="NCBI Taxonomy" id="33587"/>
    <lineage>
        <taxon>Eukaryota</taxon>
        <taxon>Metazoa</taxon>
        <taxon>Chordata</taxon>
        <taxon>Craniata</taxon>
        <taxon>Vertebrata</taxon>
        <taxon>Euteleostomi</taxon>
        <taxon>Archelosauria</taxon>
        <taxon>Archosauria</taxon>
        <taxon>Dinosauria</taxon>
        <taxon>Saurischia</taxon>
        <taxon>Theropoda</taxon>
        <taxon>Coelurosauria</taxon>
        <taxon>Aves</taxon>
        <taxon>Neognathae</taxon>
        <taxon>Neoaves</taxon>
        <taxon>Aequornithes</taxon>
        <taxon>Ciconiiformes</taxon>
        <taxon>Ciconiidae</taxon>
        <taxon>Mycteria</taxon>
    </lineage>
</organism>
<accession>A0AAN7MYL8</accession>
<evidence type="ECO:0000313" key="2">
    <source>
        <dbReference type="Proteomes" id="UP001333110"/>
    </source>
</evidence>
<keyword evidence="2" id="KW-1185">Reference proteome</keyword>
<proteinExistence type="predicted"/>
<reference evidence="1 2" key="1">
    <citation type="journal article" date="2023" name="J. Hered.">
        <title>Chromosome-level genome of the wood stork (Mycteria americana) provides insight into avian chromosome evolution.</title>
        <authorList>
            <person name="Flamio R. Jr."/>
            <person name="Ramstad K.M."/>
        </authorList>
    </citation>
    <scope>NUCLEOTIDE SEQUENCE [LARGE SCALE GENOMIC DNA]</scope>
    <source>
        <strain evidence="1">JAX WOST 10</strain>
    </source>
</reference>
<dbReference type="AlphaFoldDB" id="A0AAN7MYL8"/>
<dbReference type="EMBL" id="JAUNZN010000009">
    <property type="protein sequence ID" value="KAK4816015.1"/>
    <property type="molecule type" value="Genomic_DNA"/>
</dbReference>
<sequence length="246" mass="28100">MDSTTAPPLAQLEDTSSCPMACYLGEETDPHLSTTSFQAKQPQFPQPLLISLVLQTLHHLRCPSLDTLQPLNVSLVVGGPKLNTAFEVRPHKRQFFARVEWMESFFIYNLTTASIPLKGLWPKDKSTLEKVQLKASVVVDKSMLQQVHLEASVAVHEVILEHTEQVHTWKDCCHGKDIDLLECIQRRATKMIRGLEHLSYEERLRELELFSLEKRRLWGHLIAAFQFLALRNTEGKTPIPPKRTSK</sequence>
<gene>
    <name evidence="1" type="ORF">QYF61_011005</name>
</gene>
<evidence type="ECO:0000313" key="1">
    <source>
        <dbReference type="EMBL" id="KAK4816015.1"/>
    </source>
</evidence>
<dbReference type="Proteomes" id="UP001333110">
    <property type="component" value="Unassembled WGS sequence"/>
</dbReference>
<name>A0AAN7MYL8_MYCAM</name>